<evidence type="ECO:0000256" key="4">
    <source>
        <dbReference type="ARBA" id="ARBA00022692"/>
    </source>
</evidence>
<keyword evidence="9 10" id="KW-0998">Cell outer membrane</keyword>
<dbReference type="OrthoDB" id="9768177at2"/>
<dbReference type="PROSITE" id="PS52016">
    <property type="entry name" value="TONB_DEPENDENT_REC_3"/>
    <property type="match status" value="1"/>
</dbReference>
<evidence type="ECO:0000256" key="6">
    <source>
        <dbReference type="ARBA" id="ARBA00023077"/>
    </source>
</evidence>
<dbReference type="Pfam" id="PF00593">
    <property type="entry name" value="TonB_dep_Rec_b-barrel"/>
    <property type="match status" value="1"/>
</dbReference>
<evidence type="ECO:0000256" key="8">
    <source>
        <dbReference type="ARBA" id="ARBA00023170"/>
    </source>
</evidence>
<keyword evidence="15" id="KW-1185">Reference proteome</keyword>
<dbReference type="InterPro" id="IPR023997">
    <property type="entry name" value="TonB-dep_OMP_SusC/RagA_CS"/>
</dbReference>
<evidence type="ECO:0000256" key="1">
    <source>
        <dbReference type="ARBA" id="ARBA00004571"/>
    </source>
</evidence>
<protein>
    <submittedName>
        <fullName evidence="14">SusC/RagA family TonB-linked outer membrane protein</fullName>
    </submittedName>
</protein>
<dbReference type="InterPro" id="IPR000531">
    <property type="entry name" value="Beta-barrel_TonB"/>
</dbReference>
<dbReference type="InterPro" id="IPR039426">
    <property type="entry name" value="TonB-dep_rcpt-like"/>
</dbReference>
<evidence type="ECO:0000256" key="5">
    <source>
        <dbReference type="ARBA" id="ARBA00022729"/>
    </source>
</evidence>
<feature type="domain" description="TonB-dependent receptor plug" evidence="13">
    <location>
        <begin position="97"/>
        <end position="221"/>
    </location>
</feature>
<organism evidence="14 15">
    <name type="scientific">Flavobacterium silvisoli</name>
    <dbReference type="NCBI Taxonomy" id="2529433"/>
    <lineage>
        <taxon>Bacteria</taxon>
        <taxon>Pseudomonadati</taxon>
        <taxon>Bacteroidota</taxon>
        <taxon>Flavobacteriia</taxon>
        <taxon>Flavobacteriales</taxon>
        <taxon>Flavobacteriaceae</taxon>
        <taxon>Flavobacterium</taxon>
    </lineage>
</organism>
<evidence type="ECO:0000256" key="10">
    <source>
        <dbReference type="PROSITE-ProRule" id="PRU01360"/>
    </source>
</evidence>
<dbReference type="Pfam" id="PF07715">
    <property type="entry name" value="Plug"/>
    <property type="match status" value="1"/>
</dbReference>
<keyword evidence="7 10" id="KW-0472">Membrane</keyword>
<dbReference type="NCBIfam" id="TIGR04057">
    <property type="entry name" value="SusC_RagA_signa"/>
    <property type="match status" value="1"/>
</dbReference>
<dbReference type="SUPFAM" id="SSF56935">
    <property type="entry name" value="Porins"/>
    <property type="match status" value="1"/>
</dbReference>
<dbReference type="SUPFAM" id="SSF49464">
    <property type="entry name" value="Carboxypeptidase regulatory domain-like"/>
    <property type="match status" value="1"/>
</dbReference>
<keyword evidence="3 10" id="KW-1134">Transmembrane beta strand</keyword>
<accession>A0A4Q9YZK2</accession>
<keyword evidence="6 11" id="KW-0798">TonB box</keyword>
<comment type="subcellular location">
    <subcellularLocation>
        <location evidence="1 10">Cell outer membrane</location>
        <topology evidence="1 10">Multi-pass membrane protein</topology>
    </subcellularLocation>
</comment>
<dbReference type="GO" id="GO:0015344">
    <property type="term" value="F:siderophore uptake transmembrane transporter activity"/>
    <property type="evidence" value="ECO:0007669"/>
    <property type="project" value="TreeGrafter"/>
</dbReference>
<dbReference type="EMBL" id="SJPE01000011">
    <property type="protein sequence ID" value="TBX67581.1"/>
    <property type="molecule type" value="Genomic_DNA"/>
</dbReference>
<dbReference type="InterPro" id="IPR023996">
    <property type="entry name" value="TonB-dep_OMP_SusC/RagA"/>
</dbReference>
<feature type="domain" description="TonB-dependent receptor-like beta-barrel" evidence="12">
    <location>
        <begin position="388"/>
        <end position="935"/>
    </location>
</feature>
<dbReference type="GO" id="GO:0009279">
    <property type="term" value="C:cell outer membrane"/>
    <property type="evidence" value="ECO:0007669"/>
    <property type="project" value="UniProtKB-SubCell"/>
</dbReference>
<reference evidence="14 15" key="1">
    <citation type="submission" date="2019-02" db="EMBL/GenBank/DDBJ databases">
        <title>Flavobacterium sp. RD-2-33 isolated from forest soil.</title>
        <authorList>
            <person name="Chaudhary D.K."/>
        </authorList>
    </citation>
    <scope>NUCLEOTIDE SEQUENCE [LARGE SCALE GENOMIC DNA]</scope>
    <source>
        <strain evidence="14 15">RD-2-33</strain>
    </source>
</reference>
<comment type="caution">
    <text evidence="14">The sequence shown here is derived from an EMBL/GenBank/DDBJ whole genome shotgun (WGS) entry which is preliminary data.</text>
</comment>
<dbReference type="AlphaFoldDB" id="A0A4Q9YZK2"/>
<dbReference type="PANTHER" id="PTHR30069:SF29">
    <property type="entry name" value="HEMOGLOBIN AND HEMOGLOBIN-HAPTOGLOBIN-BINDING PROTEIN 1-RELATED"/>
    <property type="match status" value="1"/>
</dbReference>
<evidence type="ECO:0000256" key="2">
    <source>
        <dbReference type="ARBA" id="ARBA00022448"/>
    </source>
</evidence>
<dbReference type="Gene3D" id="2.170.130.10">
    <property type="entry name" value="TonB-dependent receptor, plug domain"/>
    <property type="match status" value="1"/>
</dbReference>
<keyword evidence="2 10" id="KW-0813">Transport</keyword>
<dbReference type="GO" id="GO:0044718">
    <property type="term" value="P:siderophore transmembrane transport"/>
    <property type="evidence" value="ECO:0007669"/>
    <property type="project" value="TreeGrafter"/>
</dbReference>
<comment type="similarity">
    <text evidence="10 11">Belongs to the TonB-dependent receptor family.</text>
</comment>
<dbReference type="PANTHER" id="PTHR30069">
    <property type="entry name" value="TONB-DEPENDENT OUTER MEMBRANE RECEPTOR"/>
    <property type="match status" value="1"/>
</dbReference>
<dbReference type="Pfam" id="PF13715">
    <property type="entry name" value="CarbopepD_reg_2"/>
    <property type="match status" value="1"/>
</dbReference>
<evidence type="ECO:0000259" key="12">
    <source>
        <dbReference type="Pfam" id="PF00593"/>
    </source>
</evidence>
<gene>
    <name evidence="14" type="ORF">EZL74_09460</name>
</gene>
<sequence>MTIKQSIITGTVSDAHGGLPGVTVSVKNKPVSTITNENGQFSIAAEVGDVLVFSYIGYAAVTVTVDSRRVYDVIMQEDATTLKEVTVNAGYYTVKDKELTGSISKITSKELEKQPVTNVLAAMQGRMAGVDIIQDGGTAGGGFQIKIRGVNSLRADGNSPLYIIDGVPYSSESIGYASINSGMASPTSPLNSINPSDIESIEVLKDADATAIYGSRGANGVVLLTTKKGKVGRTKITVNATSGTGKATRFIDLMHTEQYLAMRKDGFAKDNITTYPASAYDVNGTWDQNRYTDWQKELLGGTAEFKNLNVSVSGGSAQTQYLLSGTTNTETAVIPGDFRYRKAAGHFSMNHAGEDNRFKLALSGGYTKQFNKQSTTDLTRLARNLAPNAPALYTADGELNWENNTFSNPLALLRGYSTVKTNDLIANVTLNYALTPKWEIKANMGYTNLDNHEQRLQPSSINNPSLNISSSSSLLYENVTTRESTIIEPQIRWADSFGKGKLDILVGGTAQKQTTGRLYTLGQGFASNSLITNMASANNKFVLASDVTEYKYQAFFGRVNYNYNDKYIVNLTGRRDGSSRFGPGKQFAYFGAAGAAWVFTNETSLKNSSWLSFGKLRASYGTTGNDQIGDYQYLNTYASSGQAYQGITGLEPTRLFNPEFGWEKSTKLEVALETGFLSDRIVLTTAFYRNRSSNQLVGVPLSGTTGFSSINANLDATVQNQGLEITVHTDNLRGKNLRWSTNVTIATARNKLISFPGLETSTYANTYVVGEPITIVKLYQYKGVNAQTGLFEFADLNGDGIINAAGDKHYVADLTPKYFGGFQNQLKYKNWDLDFLFQFVKQQTYNYTPGSANGTFFNQSTDYANVWQQSGDMAAYQMNTSGANSAAVTAFSRYTASDAIIVDGSYIRLKNIALTYTVPLKYKTMNCKLTVQGQNVLTFTNYKGGDPEFRATGFLPPLRVITGGVQLSF</sequence>
<name>A0A4Q9YZK2_9FLAO</name>
<evidence type="ECO:0000256" key="9">
    <source>
        <dbReference type="ARBA" id="ARBA00023237"/>
    </source>
</evidence>
<evidence type="ECO:0000256" key="11">
    <source>
        <dbReference type="RuleBase" id="RU003357"/>
    </source>
</evidence>
<keyword evidence="4 10" id="KW-0812">Transmembrane</keyword>
<evidence type="ECO:0000259" key="13">
    <source>
        <dbReference type="Pfam" id="PF07715"/>
    </source>
</evidence>
<dbReference type="InterPro" id="IPR036942">
    <property type="entry name" value="Beta-barrel_TonB_sf"/>
</dbReference>
<dbReference type="InterPro" id="IPR008969">
    <property type="entry name" value="CarboxyPept-like_regulatory"/>
</dbReference>
<keyword evidence="8" id="KW-0675">Receptor</keyword>
<dbReference type="Gene3D" id="2.40.170.20">
    <property type="entry name" value="TonB-dependent receptor, beta-barrel domain"/>
    <property type="match status" value="1"/>
</dbReference>
<keyword evidence="5" id="KW-0732">Signal</keyword>
<proteinExistence type="inferred from homology"/>
<evidence type="ECO:0000256" key="3">
    <source>
        <dbReference type="ARBA" id="ARBA00022452"/>
    </source>
</evidence>
<dbReference type="InterPro" id="IPR037066">
    <property type="entry name" value="Plug_dom_sf"/>
</dbReference>
<dbReference type="Proteomes" id="UP000293300">
    <property type="component" value="Unassembled WGS sequence"/>
</dbReference>
<dbReference type="InterPro" id="IPR012910">
    <property type="entry name" value="Plug_dom"/>
</dbReference>
<dbReference type="NCBIfam" id="TIGR04056">
    <property type="entry name" value="OMP_RagA_SusC"/>
    <property type="match status" value="1"/>
</dbReference>
<evidence type="ECO:0000313" key="14">
    <source>
        <dbReference type="EMBL" id="TBX67581.1"/>
    </source>
</evidence>
<evidence type="ECO:0000313" key="15">
    <source>
        <dbReference type="Proteomes" id="UP000293300"/>
    </source>
</evidence>
<evidence type="ECO:0000256" key="7">
    <source>
        <dbReference type="ARBA" id="ARBA00023136"/>
    </source>
</evidence>